<sequence length="66" mass="7878">MFQQDTVEPNPDEDIQVTDRFFKSIHKLKFTRKIKKCFLTCTIEICNKKIWGKAHCQPMWIPTTYG</sequence>
<name>A0ABQ9JF14_9CUCU</name>
<evidence type="ECO:0000313" key="1">
    <source>
        <dbReference type="EMBL" id="KAJ8975997.1"/>
    </source>
</evidence>
<protein>
    <submittedName>
        <fullName evidence="1">Uncharacterized protein</fullName>
    </submittedName>
</protein>
<dbReference type="EMBL" id="JAPWTJ010000741">
    <property type="protein sequence ID" value="KAJ8975997.1"/>
    <property type="molecule type" value="Genomic_DNA"/>
</dbReference>
<keyword evidence="2" id="KW-1185">Reference proteome</keyword>
<gene>
    <name evidence="1" type="ORF">NQ317_006294</name>
</gene>
<organism evidence="1 2">
    <name type="scientific">Molorchus minor</name>
    <dbReference type="NCBI Taxonomy" id="1323400"/>
    <lineage>
        <taxon>Eukaryota</taxon>
        <taxon>Metazoa</taxon>
        <taxon>Ecdysozoa</taxon>
        <taxon>Arthropoda</taxon>
        <taxon>Hexapoda</taxon>
        <taxon>Insecta</taxon>
        <taxon>Pterygota</taxon>
        <taxon>Neoptera</taxon>
        <taxon>Endopterygota</taxon>
        <taxon>Coleoptera</taxon>
        <taxon>Polyphaga</taxon>
        <taxon>Cucujiformia</taxon>
        <taxon>Chrysomeloidea</taxon>
        <taxon>Cerambycidae</taxon>
        <taxon>Lamiinae</taxon>
        <taxon>Monochamini</taxon>
        <taxon>Molorchus</taxon>
    </lineage>
</organism>
<proteinExistence type="predicted"/>
<reference evidence="1" key="1">
    <citation type="journal article" date="2023" name="Insect Mol. Biol.">
        <title>Genome sequencing provides insights into the evolution of gene families encoding plant cell wall-degrading enzymes in longhorned beetles.</title>
        <authorList>
            <person name="Shin N.R."/>
            <person name="Okamura Y."/>
            <person name="Kirsch R."/>
            <person name="Pauchet Y."/>
        </authorList>
    </citation>
    <scope>NUCLEOTIDE SEQUENCE</scope>
    <source>
        <strain evidence="1">MMC_N1</strain>
    </source>
</reference>
<comment type="caution">
    <text evidence="1">The sequence shown here is derived from an EMBL/GenBank/DDBJ whole genome shotgun (WGS) entry which is preliminary data.</text>
</comment>
<accession>A0ABQ9JF14</accession>
<dbReference type="Proteomes" id="UP001162164">
    <property type="component" value="Unassembled WGS sequence"/>
</dbReference>
<evidence type="ECO:0000313" key="2">
    <source>
        <dbReference type="Proteomes" id="UP001162164"/>
    </source>
</evidence>